<evidence type="ECO:0000256" key="1">
    <source>
        <dbReference type="SAM" id="Phobius"/>
    </source>
</evidence>
<feature type="transmembrane region" description="Helical" evidence="1">
    <location>
        <begin position="663"/>
        <end position="682"/>
    </location>
</feature>
<dbReference type="Proteomes" id="UP000663852">
    <property type="component" value="Unassembled WGS sequence"/>
</dbReference>
<evidence type="ECO:0000313" key="3">
    <source>
        <dbReference type="Proteomes" id="UP000663852"/>
    </source>
</evidence>
<evidence type="ECO:0000313" key="2">
    <source>
        <dbReference type="EMBL" id="CAF1495064.1"/>
    </source>
</evidence>
<proteinExistence type="predicted"/>
<keyword evidence="1" id="KW-1133">Transmembrane helix</keyword>
<dbReference type="EMBL" id="CAJNOJ010000605">
    <property type="protein sequence ID" value="CAF1495064.1"/>
    <property type="molecule type" value="Genomic_DNA"/>
</dbReference>
<dbReference type="AlphaFoldDB" id="A0A815SUS3"/>
<feature type="transmembrane region" description="Helical" evidence="1">
    <location>
        <begin position="829"/>
        <end position="849"/>
    </location>
</feature>
<feature type="transmembrane region" description="Helical" evidence="1">
    <location>
        <begin position="519"/>
        <end position="546"/>
    </location>
</feature>
<feature type="transmembrane region" description="Helical" evidence="1">
    <location>
        <begin position="566"/>
        <end position="586"/>
    </location>
</feature>
<comment type="caution">
    <text evidence="2">The sequence shown here is derived from an EMBL/GenBank/DDBJ whole genome shotgun (WGS) entry which is preliminary data.</text>
</comment>
<sequence>MRSSRQLKNQDSLKASIKKTVRFRMKQDVEQPYSTLDNIETPTTASSEENLVVFRSPPRFVPGSTPCRTPFEVFKHIHRADASEHGENDTKLIKIMLISPTILQSINVETICCESTFTFKQLVRQQLSLYFKDEPQCKYIVSVLVGNTILADFNQQLGHTAAIENDAIVYILFLPLDEAQFSYIPETVLKPYFNDLTQYDQQTINFFVHYRRPIDEKHESMWEETTEYWERIPVSYRLEKILRAINSKTNRKCYLYLNGNKIALQNKKSKSSQTINDEFKNLEGKDPLMFDIIHDGEVPNIYATIPCTHDSRYDYTAFLQLTRIQLEIILWATNLDHTFARFLHFCNNDKSGELTTRESRNAILTILRLIRDEDIQPITHDSVFDIKIDWDDLEPTRCAHYLLPIPENAVSIDIYAFRGLLVDALVHYIKITKLKFIRRHNEINLTLPMGTIWNQSVEPFLEKVKLVVHEKLMTLNKEKKEMSTHILQFTRTYAKEMLLPPATVYKMAYKHLKKKRSRFLSTLISILISFLITIWIVITIANMVFFYYHSKQLKDNEENRITSTEIYFSLALLIYMVLLDYVARMLQSLANERRKNHSLGNSHRAAVYDLVRYQARPTIVKSCLIERKRTNFSLNLEEDLDEENILTSFSTFFRKLLDRQHRIVGIVIVILVALHVCSPIIAREIVKKKNSEKTSPYPWYAQFIVISYLVINFTPFLFFMMMMFRAFECFRNLHRNYCQTLNSASTDKSCNEQTETSVEYYNIEKSANLEYFLLKLKRILGRCKTTRIRIHLFTATFGFTICMTLLLISVVQILSGTTLDEFQQNPQSIAIFIDLIIVALPVISILVVVSNINHVSTTKLIQILQRAHVEAVRKVELQIENGDNEARRRRMDKTDTDLLYLKSSTEYIRDSFQEYQIRLFGVFVIDRSLVMKILILAVSVTFSKMFKLLQEKVIVEHKKLECKCG</sequence>
<feature type="transmembrane region" description="Helical" evidence="1">
    <location>
        <begin position="792"/>
        <end position="814"/>
    </location>
</feature>
<keyword evidence="1" id="KW-0472">Membrane</keyword>
<organism evidence="2 3">
    <name type="scientific">Adineta ricciae</name>
    <name type="common">Rotifer</name>
    <dbReference type="NCBI Taxonomy" id="249248"/>
    <lineage>
        <taxon>Eukaryota</taxon>
        <taxon>Metazoa</taxon>
        <taxon>Spiralia</taxon>
        <taxon>Gnathifera</taxon>
        <taxon>Rotifera</taxon>
        <taxon>Eurotatoria</taxon>
        <taxon>Bdelloidea</taxon>
        <taxon>Adinetida</taxon>
        <taxon>Adinetidae</taxon>
        <taxon>Adineta</taxon>
    </lineage>
</organism>
<keyword evidence="1" id="KW-0812">Transmembrane</keyword>
<feature type="transmembrane region" description="Helical" evidence="1">
    <location>
        <begin position="702"/>
        <end position="724"/>
    </location>
</feature>
<name>A0A815SUS3_ADIRI</name>
<gene>
    <name evidence="2" type="ORF">EDS130_LOCUS42260</name>
</gene>
<protein>
    <submittedName>
        <fullName evidence="2">Uncharacterized protein</fullName>
    </submittedName>
</protein>
<dbReference type="OrthoDB" id="10413975at2759"/>
<feature type="transmembrane region" description="Helical" evidence="1">
    <location>
        <begin position="919"/>
        <end position="942"/>
    </location>
</feature>
<accession>A0A815SUS3</accession>
<reference evidence="2" key="1">
    <citation type="submission" date="2021-02" db="EMBL/GenBank/DDBJ databases">
        <authorList>
            <person name="Nowell W R."/>
        </authorList>
    </citation>
    <scope>NUCLEOTIDE SEQUENCE</scope>
</reference>